<dbReference type="SUPFAM" id="SSF51556">
    <property type="entry name" value="Metallo-dependent hydrolases"/>
    <property type="match status" value="1"/>
</dbReference>
<comment type="catalytic activity">
    <reaction evidence="1">
        <text>an L-aminoacyl-L-amino acid + H2O = 2 an L-alpha-amino acid</text>
        <dbReference type="Rhea" id="RHEA:48940"/>
        <dbReference type="ChEBI" id="CHEBI:15377"/>
        <dbReference type="ChEBI" id="CHEBI:59869"/>
        <dbReference type="ChEBI" id="CHEBI:77460"/>
        <dbReference type="EC" id="3.4.13.19"/>
    </reaction>
</comment>
<dbReference type="Pfam" id="PF01244">
    <property type="entry name" value="Peptidase_M19"/>
    <property type="match status" value="1"/>
</dbReference>
<dbReference type="Proteomes" id="UP001153148">
    <property type="component" value="Unassembled WGS sequence"/>
</dbReference>
<dbReference type="EMBL" id="CAJPIN010040028">
    <property type="protein sequence ID" value="CAG2065126.1"/>
    <property type="molecule type" value="Genomic_DNA"/>
</dbReference>
<dbReference type="InterPro" id="IPR032466">
    <property type="entry name" value="Metal_Hydrolase"/>
</dbReference>
<keyword evidence="1" id="KW-0479">Metal-binding</keyword>
<keyword evidence="1" id="KW-1015">Disulfide bond</keyword>
<comment type="subunit">
    <text evidence="1">Homodimer; disulfide-linked.</text>
</comment>
<evidence type="ECO:0000313" key="2">
    <source>
        <dbReference type="EMBL" id="CAG2065126.1"/>
    </source>
</evidence>
<evidence type="ECO:0000256" key="1">
    <source>
        <dbReference type="RuleBase" id="RU341113"/>
    </source>
</evidence>
<name>A0ABN7PFU7_TIMPD</name>
<dbReference type="EC" id="3.4.13.19" evidence="1"/>
<keyword evidence="1" id="KW-0378">Hydrolase</keyword>
<gene>
    <name evidence="2" type="ORF">TPAB3V08_LOCUS12070</name>
</gene>
<protein>
    <recommendedName>
        <fullName evidence="1">Dipeptidase</fullName>
        <ecNumber evidence="1">3.4.13.19</ecNumber>
    </recommendedName>
</protein>
<evidence type="ECO:0000313" key="3">
    <source>
        <dbReference type="Proteomes" id="UP001153148"/>
    </source>
</evidence>
<accession>A0ABN7PFU7</accession>
<sequence length="147" mass="16370">MNRLGMIVDLSHVSVPTMLDALRISRAPVIFSHSSAHALCNSSRNVPDHVLRLLSKNILYTGCPEIQGYGLYHTIPCPKLNSQAGPAARLYADRYPNRWHPSANVFRRLELSCRNTGQMVPAQRVDSGRPRNVRTPDLEDAVLTAVQ</sequence>
<dbReference type="PANTHER" id="PTHR10443:SF47">
    <property type="entry name" value="DIPEPTIDASE"/>
    <property type="match status" value="1"/>
</dbReference>
<comment type="cofactor">
    <cofactor evidence="1">
        <name>Zn(2+)</name>
        <dbReference type="ChEBI" id="CHEBI:29105"/>
    </cofactor>
</comment>
<dbReference type="PROSITE" id="PS51365">
    <property type="entry name" value="RENAL_DIPEPTIDASE_2"/>
    <property type="match status" value="1"/>
</dbReference>
<comment type="similarity">
    <text evidence="1">Belongs to the metallo-dependent hydrolases superfamily. Peptidase M19 family.</text>
</comment>
<proteinExistence type="inferred from homology"/>
<keyword evidence="1" id="KW-0325">Glycoprotein</keyword>
<feature type="non-terminal residue" evidence="2">
    <location>
        <position position="147"/>
    </location>
</feature>
<keyword evidence="3" id="KW-1185">Reference proteome</keyword>
<dbReference type="InterPro" id="IPR008257">
    <property type="entry name" value="Pept_M19"/>
</dbReference>
<organism evidence="2 3">
    <name type="scientific">Timema podura</name>
    <name type="common">Walking stick</name>
    <dbReference type="NCBI Taxonomy" id="61482"/>
    <lineage>
        <taxon>Eukaryota</taxon>
        <taxon>Metazoa</taxon>
        <taxon>Ecdysozoa</taxon>
        <taxon>Arthropoda</taxon>
        <taxon>Hexapoda</taxon>
        <taxon>Insecta</taxon>
        <taxon>Pterygota</taxon>
        <taxon>Neoptera</taxon>
        <taxon>Polyneoptera</taxon>
        <taxon>Phasmatodea</taxon>
        <taxon>Timematodea</taxon>
        <taxon>Timematoidea</taxon>
        <taxon>Timematidae</taxon>
        <taxon>Timema</taxon>
    </lineage>
</organism>
<keyword evidence="1" id="KW-0224">Dipeptidase</keyword>
<dbReference type="Gene3D" id="3.20.20.140">
    <property type="entry name" value="Metal-dependent hydrolases"/>
    <property type="match status" value="1"/>
</dbReference>
<keyword evidence="1" id="KW-0336">GPI-anchor</keyword>
<keyword evidence="1" id="KW-0645">Protease</keyword>
<comment type="subcellular location">
    <subcellularLocation>
        <location evidence="1">Membrane</location>
        <topology evidence="1">Lipid-anchor</topology>
        <topology evidence="1">GPI-anchor</topology>
    </subcellularLocation>
</comment>
<keyword evidence="1" id="KW-0482">Metalloprotease</keyword>
<dbReference type="PANTHER" id="PTHR10443">
    <property type="entry name" value="MICROSOMAL DIPEPTIDASE"/>
    <property type="match status" value="1"/>
</dbReference>
<keyword evidence="1" id="KW-0862">Zinc</keyword>
<reference evidence="2" key="1">
    <citation type="submission" date="2021-03" db="EMBL/GenBank/DDBJ databases">
        <authorList>
            <person name="Tran Van P."/>
        </authorList>
    </citation>
    <scope>NUCLEOTIDE SEQUENCE</scope>
</reference>
<keyword evidence="1" id="KW-0449">Lipoprotein</keyword>
<comment type="caution">
    <text evidence="2">The sequence shown here is derived from an EMBL/GenBank/DDBJ whole genome shotgun (WGS) entry which is preliminary data.</text>
</comment>
<keyword evidence="1" id="KW-0472">Membrane</keyword>